<feature type="domain" description="Phage-Barnase-EndoU-ColicinE5/D-RelE like nuclease 3" evidence="2">
    <location>
        <begin position="14"/>
        <end position="131"/>
    </location>
</feature>
<evidence type="ECO:0000313" key="5">
    <source>
        <dbReference type="Proteomes" id="UP000038622"/>
    </source>
</evidence>
<protein>
    <recommendedName>
        <fullName evidence="2">Phage-Barnase-EndoU-ColicinE5/D-RelE like nuclease 3 domain-containing protein</fullName>
    </recommendedName>
</protein>
<evidence type="ECO:0000259" key="2">
    <source>
        <dbReference type="Pfam" id="PF18812"/>
    </source>
</evidence>
<organism evidence="4 6">
    <name type="scientific">Helicobacter ailurogastricus</name>
    <dbReference type="NCBI Taxonomy" id="1578720"/>
    <lineage>
        <taxon>Bacteria</taxon>
        <taxon>Pseudomonadati</taxon>
        <taxon>Campylobacterota</taxon>
        <taxon>Epsilonproteobacteria</taxon>
        <taxon>Campylobacterales</taxon>
        <taxon>Helicobacteraceae</taxon>
        <taxon>Helicobacter</taxon>
    </lineage>
</organism>
<reference evidence="6" key="2">
    <citation type="submission" date="2014-12" db="EMBL/GenBank/DDBJ databases">
        <authorList>
            <person name="Jaenicke S."/>
        </authorList>
    </citation>
    <scope>NUCLEOTIDE SEQUENCE [LARGE SCALE GENOMIC DNA]</scope>
</reference>
<accession>A0A0K2X9V1</accession>
<evidence type="ECO:0000256" key="1">
    <source>
        <dbReference type="SAM" id="MobiDB-lite"/>
    </source>
</evidence>
<gene>
    <name evidence="3" type="ORF">HAL011_15210</name>
    <name evidence="4" type="ORF">HAL013_10510</name>
</gene>
<sequence length="184" mass="20941">MVDYLLQFEGGSKKIAIELLEESKAQEWGFKHPTDVRRTIDKSEIIHVLERHGENGTITQARQQPPVTKADIAQYPQYSDEADIKVLGRNDAGEVVISGKQINGHYVVVEQIRKGQNELAFKTMYFERGDLRKNPIFDSAVQEHPKHPSYELGLGRKSDTKMELDSTTTPPISRLKHARDQTSR</sequence>
<dbReference type="EMBL" id="CDML01000048">
    <property type="protein sequence ID" value="CRF41713.1"/>
    <property type="molecule type" value="Genomic_DNA"/>
</dbReference>
<feature type="region of interest" description="Disordered" evidence="1">
    <location>
        <begin position="143"/>
        <end position="184"/>
    </location>
</feature>
<evidence type="ECO:0000313" key="4">
    <source>
        <dbReference type="EMBL" id="CRF42841.1"/>
    </source>
</evidence>
<dbReference type="EMBL" id="CDMH01000047">
    <property type="protein sequence ID" value="CRF42841.1"/>
    <property type="molecule type" value="Genomic_DNA"/>
</dbReference>
<dbReference type="AlphaFoldDB" id="A0A0K2X9V1"/>
<evidence type="ECO:0000313" key="3">
    <source>
        <dbReference type="EMBL" id="CRF41713.1"/>
    </source>
</evidence>
<dbReference type="Proteomes" id="UP000045175">
    <property type="component" value="Unassembled WGS sequence"/>
</dbReference>
<dbReference type="Pfam" id="PF18812">
    <property type="entry name" value="PBECR3"/>
    <property type="match status" value="1"/>
</dbReference>
<reference evidence="5" key="3">
    <citation type="submission" date="2014-12" db="EMBL/GenBank/DDBJ databases">
        <authorList>
            <person name="Smet A."/>
        </authorList>
    </citation>
    <scope>NUCLEOTIDE SEQUENCE [LARGE SCALE GENOMIC DNA]</scope>
</reference>
<feature type="compositionally biased region" description="Basic and acidic residues" evidence="1">
    <location>
        <begin position="143"/>
        <end position="164"/>
    </location>
</feature>
<proteinExistence type="predicted"/>
<dbReference type="InterPro" id="IPR041301">
    <property type="entry name" value="PBECR3"/>
</dbReference>
<reference evidence="4" key="1">
    <citation type="submission" date="2014-12" db="EMBL/GenBank/DDBJ databases">
        <title>Whole genome sequences of four Staphylococcus schleiferi canine isolates.</title>
        <authorList>
            <person name="Misic A.M."/>
            <person name="Cain C."/>
            <person name="Morris D.O."/>
            <person name="Rankin S."/>
            <person name="Beiting D."/>
        </authorList>
    </citation>
    <scope>NUCLEOTIDE SEQUENCE</scope>
    <source>
        <strain evidence="3">ASB11</strain>
        <strain evidence="4">ASB13</strain>
    </source>
</reference>
<keyword evidence="5" id="KW-1185">Reference proteome</keyword>
<name>A0A0K2X9V1_9HELI</name>
<dbReference type="STRING" id="1578720.HAL011_15210"/>
<dbReference type="Proteomes" id="UP000038622">
    <property type="component" value="Unassembled WGS sequence"/>
</dbReference>
<evidence type="ECO:0000313" key="6">
    <source>
        <dbReference type="Proteomes" id="UP000045175"/>
    </source>
</evidence>